<reference evidence="1" key="1">
    <citation type="journal article" date="2020" name="mSystems">
        <title>Genome- and Community-Level Interaction Insights into Carbon Utilization and Element Cycling Functions of Hydrothermarchaeota in Hydrothermal Sediment.</title>
        <authorList>
            <person name="Zhou Z."/>
            <person name="Liu Y."/>
            <person name="Xu W."/>
            <person name="Pan J."/>
            <person name="Luo Z.H."/>
            <person name="Li M."/>
        </authorList>
    </citation>
    <scope>NUCLEOTIDE SEQUENCE [LARGE SCALE GENOMIC DNA]</scope>
    <source>
        <strain evidence="2">SpSt-622</strain>
        <strain evidence="1">SpSt-642</strain>
    </source>
</reference>
<evidence type="ECO:0000313" key="2">
    <source>
        <dbReference type="EMBL" id="HGU64731.1"/>
    </source>
</evidence>
<sequence>MTIGVFSETTSLSIEILGKTYTKTFPTPIGFVKIPVTDIYGLGALYVKINGSIRAILEVEGPGLVSPTNLYWASEGFKSTSVSHTG</sequence>
<dbReference type="EMBL" id="DTBJ01000039">
    <property type="protein sequence ID" value="HGM58930.1"/>
    <property type="molecule type" value="Genomic_DNA"/>
</dbReference>
<dbReference type="EMBL" id="DTAN01000033">
    <property type="protein sequence ID" value="HGU64731.1"/>
    <property type="molecule type" value="Genomic_DNA"/>
</dbReference>
<proteinExistence type="predicted"/>
<organism evidence="1">
    <name type="scientific">Staphylothermus marinus</name>
    <dbReference type="NCBI Taxonomy" id="2280"/>
    <lineage>
        <taxon>Archaea</taxon>
        <taxon>Thermoproteota</taxon>
        <taxon>Thermoprotei</taxon>
        <taxon>Desulfurococcales</taxon>
        <taxon>Desulfurococcaceae</taxon>
        <taxon>Staphylothermus</taxon>
    </lineage>
</organism>
<name>A0A7C4HC53_STAMA</name>
<gene>
    <name evidence="2" type="ORF">ENT92_00745</name>
    <name evidence="1" type="ORF">ENU14_05045</name>
</gene>
<evidence type="ECO:0000313" key="1">
    <source>
        <dbReference type="EMBL" id="HGM58930.1"/>
    </source>
</evidence>
<protein>
    <submittedName>
        <fullName evidence="1">Uncharacterized protein</fullName>
    </submittedName>
</protein>
<dbReference type="AlphaFoldDB" id="A0A7C4HC53"/>
<comment type="caution">
    <text evidence="1">The sequence shown here is derived from an EMBL/GenBank/DDBJ whole genome shotgun (WGS) entry which is preliminary data.</text>
</comment>
<accession>A0A7C4HC53</accession>